<protein>
    <submittedName>
        <fullName evidence="3">Glycosyltransferase involved in cell wall bisynthesis</fullName>
    </submittedName>
</protein>
<evidence type="ECO:0000313" key="3">
    <source>
        <dbReference type="EMBL" id="SIS37102.1"/>
    </source>
</evidence>
<evidence type="ECO:0000313" key="4">
    <source>
        <dbReference type="Proteomes" id="UP000185728"/>
    </source>
</evidence>
<dbReference type="Pfam" id="PF13439">
    <property type="entry name" value="Glyco_transf_4"/>
    <property type="match status" value="1"/>
</dbReference>
<dbReference type="PANTHER" id="PTHR12526:SF630">
    <property type="entry name" value="GLYCOSYLTRANSFERASE"/>
    <property type="match status" value="1"/>
</dbReference>
<dbReference type="SUPFAM" id="SSF53756">
    <property type="entry name" value="UDP-Glycosyltransferase/glycogen phosphorylase"/>
    <property type="match status" value="1"/>
</dbReference>
<dbReference type="Gene3D" id="3.40.50.2000">
    <property type="entry name" value="Glycogen Phosphorylase B"/>
    <property type="match status" value="2"/>
</dbReference>
<gene>
    <name evidence="3" type="ORF">SAMN05421766_10137</name>
</gene>
<feature type="domain" description="Glycosyltransferase subfamily 4-like N-terminal" evidence="2">
    <location>
        <begin position="14"/>
        <end position="165"/>
    </location>
</feature>
<dbReference type="EMBL" id="FTOB01000001">
    <property type="protein sequence ID" value="SIS37102.1"/>
    <property type="molecule type" value="Genomic_DNA"/>
</dbReference>
<dbReference type="Pfam" id="PF00534">
    <property type="entry name" value="Glycos_transf_1"/>
    <property type="match status" value="1"/>
</dbReference>
<feature type="domain" description="Glycosyl transferase family 1" evidence="1">
    <location>
        <begin position="171"/>
        <end position="330"/>
    </location>
</feature>
<evidence type="ECO:0000259" key="2">
    <source>
        <dbReference type="Pfam" id="PF13439"/>
    </source>
</evidence>
<dbReference type="InterPro" id="IPR001296">
    <property type="entry name" value="Glyco_trans_1"/>
</dbReference>
<proteinExistence type="predicted"/>
<reference evidence="3 4" key="1">
    <citation type="submission" date="2017-01" db="EMBL/GenBank/DDBJ databases">
        <authorList>
            <person name="Varghese N."/>
            <person name="Submissions S."/>
        </authorList>
    </citation>
    <scope>NUCLEOTIDE SEQUENCE [LARGE SCALE GENOMIC DNA]</scope>
    <source>
        <strain evidence="3 4">DSM 2061</strain>
    </source>
</reference>
<evidence type="ECO:0000259" key="1">
    <source>
        <dbReference type="Pfam" id="PF00534"/>
    </source>
</evidence>
<keyword evidence="4" id="KW-1185">Reference proteome</keyword>
<dbReference type="PANTHER" id="PTHR12526">
    <property type="entry name" value="GLYCOSYLTRANSFERASE"/>
    <property type="match status" value="1"/>
</dbReference>
<dbReference type="Proteomes" id="UP000185728">
    <property type="component" value="Unassembled WGS sequence"/>
</dbReference>
<dbReference type="InterPro" id="IPR028098">
    <property type="entry name" value="Glyco_trans_4-like_N"/>
</dbReference>
<accession>A0ABY1KHP7</accession>
<organism evidence="3 4">
    <name type="scientific">Zobellia uliginosa</name>
    <dbReference type="NCBI Taxonomy" id="143224"/>
    <lineage>
        <taxon>Bacteria</taxon>
        <taxon>Pseudomonadati</taxon>
        <taxon>Bacteroidota</taxon>
        <taxon>Flavobacteriia</taxon>
        <taxon>Flavobacteriales</taxon>
        <taxon>Flavobacteriaceae</taxon>
        <taxon>Zobellia</taxon>
    </lineage>
</organism>
<dbReference type="RefSeq" id="WP_076452967.1">
    <property type="nucleotide sequence ID" value="NZ_FTOB01000001.1"/>
</dbReference>
<name>A0ABY1KHP7_9FLAO</name>
<comment type="caution">
    <text evidence="3">The sequence shown here is derived from an EMBL/GenBank/DDBJ whole genome shotgun (WGS) entry which is preliminary data.</text>
</comment>
<sequence length="378" mass="42263">MKNICITINSLNRGGAEKQCLLLAKALRGNHNVTVVVLSDKPIHGPHISFIEKESIEHVFLPANIVLKSLSFIRFLRCNEIDIIFSFLPTDSIFSAILGKIVGVPYVIGGIRNSYLARAKFIGLKWANNFILDYTIANNFAAYRAALKFGFKKKVFVISNGIELKLVPNREKKESVIKVISLGRLVEQKRYDVALKCIARLKKNLGDTDKSISYTIVGQGPGEEIIRTEIKKQNLEQEVELITEPKDIFELLLSADIYLCTSSFEGVSNAIMEAMNCSLPIVTTDAGDNERLVLHGKNGFVAEVDDVEKLSNYLKELVLSPSLRSKMGKSSLEHLTANFSYNTFRSNYLKLIDHIDNLEIKEGCMLVRNQTDACSKTV</sequence>